<keyword evidence="4" id="KW-0326">Glycosidase</keyword>
<comment type="caution">
    <text evidence="4">The sequence shown here is derived from an EMBL/GenBank/DDBJ whole genome shotgun (WGS) entry which is preliminary data.</text>
</comment>
<dbReference type="EMBL" id="JBFXLQ010000009">
    <property type="protein sequence ID" value="KAL2869501.1"/>
    <property type="molecule type" value="Genomic_DNA"/>
</dbReference>
<organism evidence="4 5">
    <name type="scientific">Aspergillus lucknowensis</name>
    <dbReference type="NCBI Taxonomy" id="176173"/>
    <lineage>
        <taxon>Eukaryota</taxon>
        <taxon>Fungi</taxon>
        <taxon>Dikarya</taxon>
        <taxon>Ascomycota</taxon>
        <taxon>Pezizomycotina</taxon>
        <taxon>Eurotiomycetes</taxon>
        <taxon>Eurotiomycetidae</taxon>
        <taxon>Eurotiales</taxon>
        <taxon>Aspergillaceae</taxon>
        <taxon>Aspergillus</taxon>
        <taxon>Aspergillus subgen. Nidulantes</taxon>
    </lineage>
</organism>
<feature type="compositionally biased region" description="Basic and acidic residues" evidence="1">
    <location>
        <begin position="539"/>
        <end position="552"/>
    </location>
</feature>
<dbReference type="InterPro" id="IPR054491">
    <property type="entry name" value="MGH1-like_GH"/>
</dbReference>
<dbReference type="Gene3D" id="1.50.10.10">
    <property type="match status" value="1"/>
</dbReference>
<protein>
    <submittedName>
        <fullName evidence="4">Six-hairpin glycosidase</fullName>
    </submittedName>
</protein>
<evidence type="ECO:0000256" key="1">
    <source>
        <dbReference type="SAM" id="MobiDB-lite"/>
    </source>
</evidence>
<gene>
    <name evidence="4" type="ORF">BJX67DRAFT_379054</name>
</gene>
<feature type="region of interest" description="Disordered" evidence="1">
    <location>
        <begin position="529"/>
        <end position="552"/>
    </location>
</feature>
<feature type="chain" id="PRO_5047404834" evidence="2">
    <location>
        <begin position="17"/>
        <end position="688"/>
    </location>
</feature>
<feature type="domain" description="Mannosylglycerate hydrolase MGH1-like glycoside hydrolase" evidence="3">
    <location>
        <begin position="97"/>
        <end position="435"/>
    </location>
</feature>
<evidence type="ECO:0000259" key="3">
    <source>
        <dbReference type="Pfam" id="PF22422"/>
    </source>
</evidence>
<name>A0ABR4LYF0_9EURO</name>
<accession>A0ABR4LYF0</accession>
<proteinExistence type="predicted"/>
<dbReference type="Pfam" id="PF22422">
    <property type="entry name" value="MGH1-like_GH"/>
    <property type="match status" value="1"/>
</dbReference>
<evidence type="ECO:0000256" key="2">
    <source>
        <dbReference type="SAM" id="SignalP"/>
    </source>
</evidence>
<dbReference type="GeneID" id="98147556"/>
<sequence>MKSVLAIALLARYVNGICDREEEWHESEVKAPYWFNDAWYTDKIPWFETNVRDIQDIYYYHWNLFRSHQHDISPDGTVTTEFLEDVPWQPDVRGVLPSAVHFHTRESRWSWDRRDWVEYVDSWFKEESDPYQFSESFADAVWQLYLVDGIADTAVKHLDDLIAIYEGWETGTSPNAGYDDAKGMFWIEPRTDGMEYSIASIDASGGSDGYKGGDAFRPSFNAYQYANARAISKLAALAGRPEADEYEAKAEALKAKVQEHLWNSTLEHFVDRYHADNENVKAWDFIRGRELVGYTPWAYDLPSDNDTFAQAWKHLLDPDRFAGEYGPRTTEPSYEHYMHQYRYDEATGKPERQWNGPSWPYQTTHVLTAMANLLNNYPVSTETAQLTNADYHKLLLQFAKLHPGTNDSRVLEENYDADTGKAVVGLPRSPHYFHSAFVDMVVTGFVGLRPRDDDVLEINPLADPELVDHFFLHFLPYHGRRIDIAWDRTGKEYYEGKGLTVWVDCDKVAHSDKLEHLTTNITQHIDTYDPRSKAPSVRLTEEQEYPRGRTSEADVDATAIHEVLDGKVWYFPEMTNGWQTPVGNGTEIWFEIDFGEATAIEDVEMNFAANEEQGTAPPINYKLRAELANGTWVNPTDLGPIPVDFGNGSQYDGWIGQKLIKRLRLLFTPREGKKVHLVEFWAYEKFGG</sequence>
<dbReference type="Gene3D" id="2.60.120.260">
    <property type="entry name" value="Galactose-binding domain-like"/>
    <property type="match status" value="1"/>
</dbReference>
<keyword evidence="4" id="KW-0378">Hydrolase</keyword>
<dbReference type="GO" id="GO:0016798">
    <property type="term" value="F:hydrolase activity, acting on glycosyl bonds"/>
    <property type="evidence" value="ECO:0007669"/>
    <property type="project" value="UniProtKB-KW"/>
</dbReference>
<evidence type="ECO:0000313" key="4">
    <source>
        <dbReference type="EMBL" id="KAL2869501.1"/>
    </source>
</evidence>
<dbReference type="RefSeq" id="XP_070888480.1">
    <property type="nucleotide sequence ID" value="XM_071032484.1"/>
</dbReference>
<keyword evidence="2" id="KW-0732">Signal</keyword>
<keyword evidence="5" id="KW-1185">Reference proteome</keyword>
<dbReference type="InterPro" id="IPR012341">
    <property type="entry name" value="6hp_glycosidase-like_sf"/>
</dbReference>
<evidence type="ECO:0000313" key="5">
    <source>
        <dbReference type="Proteomes" id="UP001610432"/>
    </source>
</evidence>
<dbReference type="InterPro" id="IPR008928">
    <property type="entry name" value="6-hairpin_glycosidase_sf"/>
</dbReference>
<feature type="signal peptide" evidence="2">
    <location>
        <begin position="1"/>
        <end position="16"/>
    </location>
</feature>
<dbReference type="SUPFAM" id="SSF48208">
    <property type="entry name" value="Six-hairpin glycosidases"/>
    <property type="match status" value="1"/>
</dbReference>
<dbReference type="Proteomes" id="UP001610432">
    <property type="component" value="Unassembled WGS sequence"/>
</dbReference>
<reference evidence="4 5" key="1">
    <citation type="submission" date="2024-07" db="EMBL/GenBank/DDBJ databases">
        <title>Section-level genome sequencing and comparative genomics of Aspergillus sections Usti and Cavernicolus.</title>
        <authorList>
            <consortium name="Lawrence Berkeley National Laboratory"/>
            <person name="Nybo J.L."/>
            <person name="Vesth T.C."/>
            <person name="Theobald S."/>
            <person name="Frisvad J.C."/>
            <person name="Larsen T.O."/>
            <person name="Kjaerboelling I."/>
            <person name="Rothschild-Mancinelli K."/>
            <person name="Lyhne E.K."/>
            <person name="Kogle M.E."/>
            <person name="Barry K."/>
            <person name="Clum A."/>
            <person name="Na H."/>
            <person name="Ledsgaard L."/>
            <person name="Lin J."/>
            <person name="Lipzen A."/>
            <person name="Kuo A."/>
            <person name="Riley R."/>
            <person name="Mondo S."/>
            <person name="Labutti K."/>
            <person name="Haridas S."/>
            <person name="Pangalinan J."/>
            <person name="Salamov A.A."/>
            <person name="Simmons B.A."/>
            <person name="Magnuson J.K."/>
            <person name="Chen J."/>
            <person name="Drula E."/>
            <person name="Henrissat B."/>
            <person name="Wiebenga A."/>
            <person name="Lubbers R.J."/>
            <person name="Gomes A.C."/>
            <person name="Macurrencykelacurrency M.R."/>
            <person name="Stajich J."/>
            <person name="Grigoriev I.V."/>
            <person name="Mortensen U.H."/>
            <person name="De Vries R.P."/>
            <person name="Baker S.E."/>
            <person name="Andersen M.R."/>
        </authorList>
    </citation>
    <scope>NUCLEOTIDE SEQUENCE [LARGE SCALE GENOMIC DNA]</scope>
    <source>
        <strain evidence="4 5">CBS 449.75</strain>
    </source>
</reference>